<organism evidence="1 2">
    <name type="scientific">Paenibacillus macerans</name>
    <name type="common">Bacillus macerans</name>
    <dbReference type="NCBI Taxonomy" id="44252"/>
    <lineage>
        <taxon>Bacteria</taxon>
        <taxon>Bacillati</taxon>
        <taxon>Bacillota</taxon>
        <taxon>Bacilli</taxon>
        <taxon>Bacillales</taxon>
        <taxon>Paenibacillaceae</taxon>
        <taxon>Paenibacillus</taxon>
    </lineage>
</organism>
<sequence length="111" mass="12837">MDERIIQVYSKERLAQSVTDENFNSHLILTRCSVFKDQTIHDDIQFGITPCSISSYFVANFISAATFLIYHTLHSLVNTFFKSYLLNNLVQPDLVKKRLIMYHTKQSGVNC</sequence>
<evidence type="ECO:0000313" key="1">
    <source>
        <dbReference type="EMBL" id="KFM94120.1"/>
    </source>
</evidence>
<dbReference type="AlphaFoldDB" id="A0A090YPU8"/>
<comment type="caution">
    <text evidence="1">The sequence shown here is derived from an EMBL/GenBank/DDBJ whole genome shotgun (WGS) entry which is preliminary data.</text>
</comment>
<keyword evidence="2" id="KW-1185">Reference proteome</keyword>
<reference evidence="1 2" key="1">
    <citation type="submission" date="2014-04" db="EMBL/GenBank/DDBJ databases">
        <authorList>
            <person name="Bishop-Lilly K.A."/>
            <person name="Broomall S.M."/>
            <person name="Chain P.S."/>
            <person name="Chertkov O."/>
            <person name="Coyne S.R."/>
            <person name="Daligault H.E."/>
            <person name="Davenport K.W."/>
            <person name="Erkkila T."/>
            <person name="Frey K.G."/>
            <person name="Gibbons H.S."/>
            <person name="Gu W."/>
            <person name="Jaissle J."/>
            <person name="Johnson S.L."/>
            <person name="Koroleva G.I."/>
            <person name="Ladner J.T."/>
            <person name="Lo C.-C."/>
            <person name="Minogue T.D."/>
            <person name="Munk C."/>
            <person name="Palacios G.F."/>
            <person name="Redden C.L."/>
            <person name="Rosenzweig C.N."/>
            <person name="Scholz M.B."/>
            <person name="Teshima H."/>
            <person name="Xu Y."/>
        </authorList>
    </citation>
    <scope>NUCLEOTIDE SEQUENCE [LARGE SCALE GENOMIC DNA]</scope>
    <source>
        <strain evidence="1 2">8244</strain>
    </source>
</reference>
<gene>
    <name evidence="1" type="ORF">DJ90_6456</name>
</gene>
<name>A0A090YPU8_PAEMA</name>
<evidence type="ECO:0000313" key="2">
    <source>
        <dbReference type="Proteomes" id="UP000029278"/>
    </source>
</evidence>
<protein>
    <submittedName>
        <fullName evidence="1">Uncharacterized protein</fullName>
    </submittedName>
</protein>
<proteinExistence type="predicted"/>
<dbReference type="Proteomes" id="UP000029278">
    <property type="component" value="Unassembled WGS sequence"/>
</dbReference>
<dbReference type="EMBL" id="JMQA01000049">
    <property type="protein sequence ID" value="KFM94120.1"/>
    <property type="molecule type" value="Genomic_DNA"/>
</dbReference>
<accession>A0A090YPU8</accession>
<dbReference type="HOGENOM" id="CLU_2155844_0_0_9"/>